<dbReference type="Proteomes" id="UP000509120">
    <property type="component" value="Chromosome"/>
</dbReference>
<dbReference type="AlphaFoldDB" id="A0AAN2DAL8"/>
<dbReference type="EMBL" id="LR822030">
    <property type="protein sequence ID" value="CAD0156417.1"/>
    <property type="molecule type" value="Genomic_DNA"/>
</dbReference>
<evidence type="ECO:0000313" key="1">
    <source>
        <dbReference type="EMBL" id="CAD0156417.1"/>
    </source>
</evidence>
<gene>
    <name evidence="1" type="ORF">STHERMO_1451</name>
</gene>
<reference evidence="1 2" key="1">
    <citation type="submission" date="2020-06" db="EMBL/GenBank/DDBJ databases">
        <authorList>
            <person name="Chuat V."/>
        </authorList>
    </citation>
    <scope>NUCLEOTIDE SEQUENCE [LARGE SCALE GENOMIC DNA]</scope>
    <source>
        <strain evidence="1">STH_CIRM_1046</strain>
    </source>
</reference>
<sequence length="82" mass="9753">MYSPDRAKQIKFTKEKLKKDGIIGFIEKFSNKDITEFLKREHIKDSLFKNRFFSQKDIQLKKDNVLTDMNNGLVTLTHLKTF</sequence>
<proteinExistence type="predicted"/>
<name>A0AAN2DAL8_STRTR</name>
<dbReference type="GeneID" id="66899153"/>
<protein>
    <submittedName>
        <fullName evidence="1">Uncharacterized protein</fullName>
    </submittedName>
</protein>
<evidence type="ECO:0000313" key="2">
    <source>
        <dbReference type="Proteomes" id="UP000509120"/>
    </source>
</evidence>
<dbReference type="RefSeq" id="WP_011226259.1">
    <property type="nucleotide sequence ID" value="NZ_BJMZ01000022.1"/>
</dbReference>
<organism evidence="1 2">
    <name type="scientific">Streptococcus thermophilus</name>
    <dbReference type="NCBI Taxonomy" id="1308"/>
    <lineage>
        <taxon>Bacteria</taxon>
        <taxon>Bacillati</taxon>
        <taxon>Bacillota</taxon>
        <taxon>Bacilli</taxon>
        <taxon>Lactobacillales</taxon>
        <taxon>Streptococcaceae</taxon>
        <taxon>Streptococcus</taxon>
    </lineage>
</organism>
<accession>A0AAN2DAL8</accession>
<dbReference type="KEGG" id="sths:AVT04_07990"/>